<dbReference type="PROSITE" id="PS50240">
    <property type="entry name" value="TRYPSIN_DOM"/>
    <property type="match status" value="1"/>
</dbReference>
<organism evidence="10 11">
    <name type="scientific">Anopheles maculatus</name>
    <dbReference type="NCBI Taxonomy" id="74869"/>
    <lineage>
        <taxon>Eukaryota</taxon>
        <taxon>Metazoa</taxon>
        <taxon>Ecdysozoa</taxon>
        <taxon>Arthropoda</taxon>
        <taxon>Hexapoda</taxon>
        <taxon>Insecta</taxon>
        <taxon>Pterygota</taxon>
        <taxon>Neoptera</taxon>
        <taxon>Endopterygota</taxon>
        <taxon>Diptera</taxon>
        <taxon>Nematocera</taxon>
        <taxon>Culicoidea</taxon>
        <taxon>Culicidae</taxon>
        <taxon>Anophelinae</taxon>
        <taxon>Anopheles</taxon>
        <taxon>Anopheles maculatus group</taxon>
    </lineage>
</organism>
<dbReference type="VEuPathDB" id="VectorBase:AMAM004533"/>
<dbReference type="CDD" id="cd00190">
    <property type="entry name" value="Tryp_SPc"/>
    <property type="match status" value="1"/>
</dbReference>
<keyword evidence="11" id="KW-1185">Reference proteome</keyword>
<dbReference type="InterPro" id="IPR051487">
    <property type="entry name" value="Ser/Thr_Proteases_Immune/Dev"/>
</dbReference>
<dbReference type="GO" id="GO:0005576">
    <property type="term" value="C:extracellular region"/>
    <property type="evidence" value="ECO:0007669"/>
    <property type="project" value="UniProtKB-SubCell"/>
</dbReference>
<reference evidence="10" key="2">
    <citation type="submission" date="2020-05" db="UniProtKB">
        <authorList>
            <consortium name="EnsemblMetazoa"/>
        </authorList>
    </citation>
    <scope>IDENTIFICATION</scope>
    <source>
        <strain evidence="10">maculatus3</strain>
    </source>
</reference>
<evidence type="ECO:0000256" key="1">
    <source>
        <dbReference type="ARBA" id="ARBA00004613"/>
    </source>
</evidence>
<evidence type="ECO:0000256" key="2">
    <source>
        <dbReference type="ARBA" id="ARBA00022525"/>
    </source>
</evidence>
<dbReference type="SMART" id="SM00020">
    <property type="entry name" value="Tryp_SPc"/>
    <property type="match status" value="1"/>
</dbReference>
<dbReference type="InterPro" id="IPR009003">
    <property type="entry name" value="Peptidase_S1_PA"/>
</dbReference>
<comment type="similarity">
    <text evidence="8">Belongs to the peptidase S1 family. CLIP subfamily.</text>
</comment>
<dbReference type="PANTHER" id="PTHR24256">
    <property type="entry name" value="TRYPTASE-RELATED"/>
    <property type="match status" value="1"/>
</dbReference>
<dbReference type="Pfam" id="PF00089">
    <property type="entry name" value="Trypsin"/>
    <property type="match status" value="1"/>
</dbReference>
<evidence type="ECO:0000256" key="3">
    <source>
        <dbReference type="ARBA" id="ARBA00022588"/>
    </source>
</evidence>
<sequence length="224" mass="24749">MISDRYVLTAARCIMGIKKTWTVVSVRVGDWNLQTNPDCTSSDDTECASPVQDIAIEKITIPTNYTGTGSPAVKQDIALLRLARKIVFNQSVAPICLPLDTTAWTTYSTESGSFYESGWGKTPDAVGDDNKWNYASEGVSRAVCRTQYPHADIDEDNNICARPQREQDTCRGDTGGPLMYSHTDRAWYLVGVASFRKQCAITGEPAVYTNVATFTDWIIDNLEP</sequence>
<evidence type="ECO:0000256" key="5">
    <source>
        <dbReference type="ARBA" id="ARBA00022859"/>
    </source>
</evidence>
<dbReference type="SUPFAM" id="SSF50494">
    <property type="entry name" value="Trypsin-like serine proteases"/>
    <property type="match status" value="1"/>
</dbReference>
<evidence type="ECO:0000256" key="7">
    <source>
        <dbReference type="ARBA" id="ARBA00023180"/>
    </source>
</evidence>
<keyword evidence="4" id="KW-0732">Signal</keyword>
<dbReference type="InterPro" id="IPR001314">
    <property type="entry name" value="Peptidase_S1A"/>
</dbReference>
<dbReference type="Gene3D" id="2.40.10.10">
    <property type="entry name" value="Trypsin-like serine proteases"/>
    <property type="match status" value="2"/>
</dbReference>
<accession>A0A182SDE5</accession>
<dbReference type="GO" id="GO:0006508">
    <property type="term" value="P:proteolysis"/>
    <property type="evidence" value="ECO:0007669"/>
    <property type="project" value="InterPro"/>
</dbReference>
<evidence type="ECO:0000313" key="11">
    <source>
        <dbReference type="Proteomes" id="UP000075901"/>
    </source>
</evidence>
<dbReference type="AlphaFoldDB" id="A0A182SDE5"/>
<feature type="domain" description="Peptidase S1" evidence="9">
    <location>
        <begin position="1"/>
        <end position="223"/>
    </location>
</feature>
<dbReference type="InterPro" id="IPR001254">
    <property type="entry name" value="Trypsin_dom"/>
</dbReference>
<proteinExistence type="inferred from homology"/>
<dbReference type="InterPro" id="IPR043504">
    <property type="entry name" value="Peptidase_S1_PA_chymotrypsin"/>
</dbReference>
<keyword evidence="2" id="KW-0964">Secreted</keyword>
<dbReference type="GO" id="GO:0004252">
    <property type="term" value="F:serine-type endopeptidase activity"/>
    <property type="evidence" value="ECO:0007669"/>
    <property type="project" value="InterPro"/>
</dbReference>
<reference evidence="11" key="1">
    <citation type="submission" date="2013-09" db="EMBL/GenBank/DDBJ databases">
        <title>The Genome Sequence of Anopheles maculatus species B.</title>
        <authorList>
            <consortium name="The Broad Institute Genomics Platform"/>
            <person name="Neafsey D.E."/>
            <person name="Besansky N."/>
            <person name="Howell P."/>
            <person name="Walton C."/>
            <person name="Young S.K."/>
            <person name="Zeng Q."/>
            <person name="Gargeya S."/>
            <person name="Fitzgerald M."/>
            <person name="Haas B."/>
            <person name="Abouelleil A."/>
            <person name="Allen A.W."/>
            <person name="Alvarado L."/>
            <person name="Arachchi H.M."/>
            <person name="Berlin A.M."/>
            <person name="Chapman S.B."/>
            <person name="Gainer-Dewar J."/>
            <person name="Goldberg J."/>
            <person name="Griggs A."/>
            <person name="Gujja S."/>
            <person name="Hansen M."/>
            <person name="Howarth C."/>
            <person name="Imamovic A."/>
            <person name="Ireland A."/>
            <person name="Larimer J."/>
            <person name="McCowan C."/>
            <person name="Murphy C."/>
            <person name="Pearson M."/>
            <person name="Poon T.W."/>
            <person name="Priest M."/>
            <person name="Roberts A."/>
            <person name="Saif S."/>
            <person name="Shea T."/>
            <person name="Sisk P."/>
            <person name="Sykes S."/>
            <person name="Wortman J."/>
            <person name="Nusbaum C."/>
            <person name="Birren B."/>
        </authorList>
    </citation>
    <scope>NUCLEOTIDE SEQUENCE [LARGE SCALE GENOMIC DNA]</scope>
    <source>
        <strain evidence="11">maculatus3</strain>
    </source>
</reference>
<dbReference type="GO" id="GO:0045087">
    <property type="term" value="P:innate immune response"/>
    <property type="evidence" value="ECO:0007669"/>
    <property type="project" value="UniProtKB-KW"/>
</dbReference>
<protein>
    <recommendedName>
        <fullName evidence="9">Peptidase S1 domain-containing protein</fullName>
    </recommendedName>
</protein>
<dbReference type="Proteomes" id="UP000075901">
    <property type="component" value="Unassembled WGS sequence"/>
</dbReference>
<comment type="subcellular location">
    <subcellularLocation>
        <location evidence="1">Secreted</location>
    </subcellularLocation>
</comment>
<evidence type="ECO:0000256" key="6">
    <source>
        <dbReference type="ARBA" id="ARBA00023157"/>
    </source>
</evidence>
<name>A0A182SDE5_9DIPT</name>
<keyword evidence="3" id="KW-0399">Innate immunity</keyword>
<keyword evidence="6" id="KW-1015">Disulfide bond</keyword>
<keyword evidence="5" id="KW-0391">Immunity</keyword>
<keyword evidence="7" id="KW-0325">Glycoprotein</keyword>
<evidence type="ECO:0000313" key="10">
    <source>
        <dbReference type="EnsemblMetazoa" id="AMAM004533-PA"/>
    </source>
</evidence>
<evidence type="ECO:0000256" key="4">
    <source>
        <dbReference type="ARBA" id="ARBA00022729"/>
    </source>
</evidence>
<dbReference type="PRINTS" id="PR00722">
    <property type="entry name" value="CHYMOTRYPSIN"/>
</dbReference>
<evidence type="ECO:0000259" key="9">
    <source>
        <dbReference type="PROSITE" id="PS50240"/>
    </source>
</evidence>
<dbReference type="EnsemblMetazoa" id="AMAM004533-RA">
    <property type="protein sequence ID" value="AMAM004533-PA"/>
    <property type="gene ID" value="AMAM004533"/>
</dbReference>
<evidence type="ECO:0000256" key="8">
    <source>
        <dbReference type="ARBA" id="ARBA00024195"/>
    </source>
</evidence>